<feature type="compositionally biased region" description="Basic and acidic residues" evidence="1">
    <location>
        <begin position="1"/>
        <end position="16"/>
    </location>
</feature>
<evidence type="ECO:0008006" key="5">
    <source>
        <dbReference type="Google" id="ProtNLM"/>
    </source>
</evidence>
<organism evidence="3 4">
    <name type="scientific">Lacibacterium aquatile</name>
    <dbReference type="NCBI Taxonomy" id="1168082"/>
    <lineage>
        <taxon>Bacteria</taxon>
        <taxon>Pseudomonadati</taxon>
        <taxon>Pseudomonadota</taxon>
        <taxon>Alphaproteobacteria</taxon>
        <taxon>Rhodospirillales</taxon>
        <taxon>Rhodospirillaceae</taxon>
    </lineage>
</organism>
<name>A0ABW5DM97_9PROT</name>
<dbReference type="EMBL" id="JBHUIP010000003">
    <property type="protein sequence ID" value="MFD2262207.1"/>
    <property type="molecule type" value="Genomic_DNA"/>
</dbReference>
<evidence type="ECO:0000256" key="1">
    <source>
        <dbReference type="SAM" id="MobiDB-lite"/>
    </source>
</evidence>
<keyword evidence="2" id="KW-0472">Membrane</keyword>
<feature type="transmembrane region" description="Helical" evidence="2">
    <location>
        <begin position="89"/>
        <end position="106"/>
    </location>
</feature>
<protein>
    <recommendedName>
        <fullName evidence="5">Anti-sigma factor</fullName>
    </recommendedName>
</protein>
<evidence type="ECO:0000256" key="2">
    <source>
        <dbReference type="SAM" id="Phobius"/>
    </source>
</evidence>
<dbReference type="RefSeq" id="WP_379875124.1">
    <property type="nucleotide sequence ID" value="NZ_JBHUIP010000003.1"/>
</dbReference>
<sequence length="135" mass="15003">MDRETDRTQIGRDQWRRYRSATQQPDDGEEPGAMQLAAYADCALGPRDRAQVERWLARNPDRLADILAARRAGRERPRAKARAFWRDRASWGAAACALMLTAWMGFDLGQASVATETIGDSDTALIVAVIDEPGI</sequence>
<dbReference type="Proteomes" id="UP001597295">
    <property type="component" value="Unassembled WGS sequence"/>
</dbReference>
<evidence type="ECO:0000313" key="3">
    <source>
        <dbReference type="EMBL" id="MFD2262207.1"/>
    </source>
</evidence>
<feature type="region of interest" description="Disordered" evidence="1">
    <location>
        <begin position="1"/>
        <end position="31"/>
    </location>
</feature>
<keyword evidence="2" id="KW-0812">Transmembrane</keyword>
<proteinExistence type="predicted"/>
<gene>
    <name evidence="3" type="ORF">ACFSM5_04855</name>
</gene>
<keyword evidence="2" id="KW-1133">Transmembrane helix</keyword>
<reference evidence="4" key="1">
    <citation type="journal article" date="2019" name="Int. J. Syst. Evol. Microbiol.">
        <title>The Global Catalogue of Microorganisms (GCM) 10K type strain sequencing project: providing services to taxonomists for standard genome sequencing and annotation.</title>
        <authorList>
            <consortium name="The Broad Institute Genomics Platform"/>
            <consortium name="The Broad Institute Genome Sequencing Center for Infectious Disease"/>
            <person name="Wu L."/>
            <person name="Ma J."/>
        </authorList>
    </citation>
    <scope>NUCLEOTIDE SEQUENCE [LARGE SCALE GENOMIC DNA]</scope>
    <source>
        <strain evidence="4">CGMCC 1.19062</strain>
    </source>
</reference>
<accession>A0ABW5DM97</accession>
<comment type="caution">
    <text evidence="3">The sequence shown here is derived from an EMBL/GenBank/DDBJ whole genome shotgun (WGS) entry which is preliminary data.</text>
</comment>
<evidence type="ECO:0000313" key="4">
    <source>
        <dbReference type="Proteomes" id="UP001597295"/>
    </source>
</evidence>
<keyword evidence="4" id="KW-1185">Reference proteome</keyword>